<feature type="compositionally biased region" description="Low complexity" evidence="6">
    <location>
        <begin position="296"/>
        <end position="310"/>
    </location>
</feature>
<feature type="compositionally biased region" description="Polar residues" evidence="6">
    <location>
        <begin position="123"/>
        <end position="144"/>
    </location>
</feature>
<evidence type="ECO:0000259" key="7">
    <source>
        <dbReference type="PROSITE" id="PS50600"/>
    </source>
</evidence>
<dbReference type="STRING" id="2512241.A0A553I7J9"/>
<dbReference type="PANTHER" id="PTHR46896:SF3">
    <property type="entry name" value="FI06413P-RELATED"/>
    <property type="match status" value="1"/>
</dbReference>
<name>A0A553I7J9_9PEZI</name>
<dbReference type="Gene3D" id="1.10.418.20">
    <property type="match status" value="2"/>
</dbReference>
<feature type="region of interest" description="Disordered" evidence="6">
    <location>
        <begin position="965"/>
        <end position="1129"/>
    </location>
</feature>
<dbReference type="GO" id="GO:0005634">
    <property type="term" value="C:nucleus"/>
    <property type="evidence" value="ECO:0007669"/>
    <property type="project" value="TreeGrafter"/>
</dbReference>
<evidence type="ECO:0000256" key="6">
    <source>
        <dbReference type="SAM" id="MobiDB-lite"/>
    </source>
</evidence>
<feature type="region of interest" description="Disordered" evidence="6">
    <location>
        <begin position="563"/>
        <end position="582"/>
    </location>
</feature>
<feature type="compositionally biased region" description="Polar residues" evidence="6">
    <location>
        <begin position="1061"/>
        <end position="1070"/>
    </location>
</feature>
<dbReference type="EMBL" id="VFLP01000012">
    <property type="protein sequence ID" value="TRX96180.1"/>
    <property type="molecule type" value="Genomic_DNA"/>
</dbReference>
<sequence length="1261" mass="139597">MPSIQPQPPTETEKGTGILGFPFFNSLSDFAARACLGLATLRGRAGDMNKPMNVGAPRPINTLSNNSTSSRTPLSLVPSSRPILSSSPPAKRQKLDESSSNPTHTSATFTVIDPVSPRRRSIGSVSVPDSQRSVASNASASQRSVPEYRNLDLHTKHKRKRSRTNRVGSIFLGQEDVESPRSKPTHAPKVDEDITDDEVHLVEPPKAPEVPHQLKRKEIGQRPISEYASRFIGTESDPRTRFSKVVDKVEKKTMKFGEADLSPDELTSNLEEVGEGRPAKRHKPTSSSLSKRGNISATKFTSASTAKSSSQMEKACQLQDDNKRNAGMIIGTGLRVLRGASGRCMYQAGYKDDPDPLSLSILEIGHTLFPIDKEKNILAPYKYLTINLKDVKCFLRVGNEEESCIVSVIFKSANFTNGAGPKLMVEFASKPEFSRFFQWVATYRNTFEKIDIKDCKRVKLEHDLRELMERAQSHIIITDEEAGALTPDDIRVMQHNHNGRVPVTKMNPGVTNESKTRPKVRDAMNSSPTARLRGDNIASSPLWNDRLASAPRQTRTTRSKFAFLDSPEPGESEPEGWTSLHPGWEKQWRNSLVYPDTGKNRATVDKDDIQRLDEGQFLNDNIIIFYLRYLQKNLEDTNKDLAKRIFFQNTFFYDKLKPTKTGQGINYDSVKTWTSRVDLFSKDFIIVPINEYAHWYVAIIYNAPSLLRASASHEQIDGNKNVLLGTTSPNLAATGVEVNREPSEAPSQNGVPSSSISGDNMAAPTQEDVVENMRRMSIDSSNQPNHEAKLNTENSAEKGAGLTPTGNGHKVYEVNDADKAEVEVEHIPTTNISQTRKKIGKRSSVGPQKYDPNQLRIITLDSLGASHSPTCRYLKQYLIAELRDKKEIEIPASRAMGHTAKDIPEQTNHCDCGLFLLGYIQQFLLDPDAFVKSVLQRDGKIPWSLDPSALRNNIRDLIFKLQKEQQDRENVALEQKRQARMSKPMMKGNEDQSHTTNLSNTPLTSEPIIESTSAEKAGGSKSPSAPLTSRPPSLKGSSPILGEALDPSVSDRNPNDAISKEQMSAPSAQNDDSRNTQRGETVDCSDVEKTQTKPRSDQHVAALPRKTEPASSHKTHHDVPGTSSSSPIRGRVAKCCSLSPMAESVQIENNFVPLLSESPSSKGSRGATPLDPVVVDDLDSNKRGNALQSPQRPSGNPQRRQLIVEIPSIKIHGRSPGSKTDGRKQTEHRSPHFANRQDGEKMTAAKLRDRPQNDVIDLSDD</sequence>
<feature type="compositionally biased region" description="Polar residues" evidence="6">
    <location>
        <begin position="994"/>
        <end position="1014"/>
    </location>
</feature>
<keyword evidence="5" id="KW-0378">Hydrolase</keyword>
<feature type="compositionally biased region" description="Polar residues" evidence="6">
    <location>
        <begin position="98"/>
        <end position="109"/>
    </location>
</feature>
<feature type="region of interest" description="Disordered" evidence="6">
    <location>
        <begin position="1154"/>
        <end position="1261"/>
    </location>
</feature>
<dbReference type="OrthoDB" id="442460at2759"/>
<feature type="region of interest" description="Disordered" evidence="6">
    <location>
        <begin position="44"/>
        <end position="190"/>
    </location>
</feature>
<feature type="compositionally biased region" description="Polar residues" evidence="6">
    <location>
        <begin position="745"/>
        <end position="758"/>
    </location>
</feature>
<dbReference type="Pfam" id="PF02902">
    <property type="entry name" value="Peptidase_C48"/>
    <property type="match status" value="1"/>
</dbReference>
<feature type="compositionally biased region" description="Polar residues" evidence="6">
    <location>
        <begin position="1186"/>
        <end position="1199"/>
    </location>
</feature>
<dbReference type="AlphaFoldDB" id="A0A553I7J9"/>
<comment type="similarity">
    <text evidence="1">Belongs to the peptidase C48 family.</text>
</comment>
<protein>
    <recommendedName>
        <fullName evidence="7">Ubiquitin-like protease family profile domain-containing protein</fullName>
    </recommendedName>
</protein>
<evidence type="ECO:0000256" key="1">
    <source>
        <dbReference type="ARBA" id="ARBA00005234"/>
    </source>
</evidence>
<keyword evidence="3" id="KW-0645">Protease</keyword>
<dbReference type="InterPro" id="IPR038765">
    <property type="entry name" value="Papain-like_cys_pep_sf"/>
</dbReference>
<evidence type="ECO:0000256" key="5">
    <source>
        <dbReference type="ARBA" id="ARBA00022801"/>
    </source>
</evidence>
<evidence type="ECO:0000256" key="2">
    <source>
        <dbReference type="ARBA" id="ARBA00022553"/>
    </source>
</evidence>
<dbReference type="InterPro" id="IPR051947">
    <property type="entry name" value="Sentrin-specific_protease"/>
</dbReference>
<comment type="caution">
    <text evidence="8">The sequence shown here is derived from an EMBL/GenBank/DDBJ whole genome shotgun (WGS) entry which is preliminary data.</text>
</comment>
<feature type="region of interest" description="Disordered" evidence="6">
    <location>
        <begin position="778"/>
        <end position="808"/>
    </location>
</feature>
<dbReference type="PANTHER" id="PTHR46896">
    <property type="entry name" value="SENTRIN-SPECIFIC PROTEASE"/>
    <property type="match status" value="1"/>
</dbReference>
<keyword evidence="2" id="KW-0597">Phosphoprotein</keyword>
<evidence type="ECO:0000256" key="4">
    <source>
        <dbReference type="ARBA" id="ARBA00022786"/>
    </source>
</evidence>
<evidence type="ECO:0000313" key="9">
    <source>
        <dbReference type="Proteomes" id="UP000319160"/>
    </source>
</evidence>
<feature type="compositionally biased region" description="Low complexity" evidence="6">
    <location>
        <begin position="61"/>
        <end position="89"/>
    </location>
</feature>
<organism evidence="8 9">
    <name type="scientific">Xylaria flabelliformis</name>
    <dbReference type="NCBI Taxonomy" id="2512241"/>
    <lineage>
        <taxon>Eukaryota</taxon>
        <taxon>Fungi</taxon>
        <taxon>Dikarya</taxon>
        <taxon>Ascomycota</taxon>
        <taxon>Pezizomycotina</taxon>
        <taxon>Sordariomycetes</taxon>
        <taxon>Xylariomycetidae</taxon>
        <taxon>Xylariales</taxon>
        <taxon>Xylariaceae</taxon>
        <taxon>Xylaria</taxon>
    </lineage>
</organism>
<feature type="region of interest" description="Disordered" evidence="6">
    <location>
        <begin position="499"/>
        <end position="536"/>
    </location>
</feature>
<feature type="compositionally biased region" description="Polar residues" evidence="6">
    <location>
        <begin position="1021"/>
        <end position="1031"/>
    </location>
</feature>
<accession>A0A553I7J9</accession>
<feature type="compositionally biased region" description="Basic residues" evidence="6">
    <location>
        <begin position="155"/>
        <end position="164"/>
    </location>
</feature>
<evidence type="ECO:0000313" key="8">
    <source>
        <dbReference type="EMBL" id="TRX96180.1"/>
    </source>
</evidence>
<dbReference type="Gene3D" id="3.30.310.130">
    <property type="entry name" value="Ubiquitin-related"/>
    <property type="match status" value="2"/>
</dbReference>
<keyword evidence="4" id="KW-0833">Ubl conjugation pathway</keyword>
<feature type="compositionally biased region" description="Basic and acidic residues" evidence="6">
    <location>
        <begin position="1071"/>
        <end position="1098"/>
    </location>
</feature>
<evidence type="ECO:0000256" key="3">
    <source>
        <dbReference type="ARBA" id="ARBA00022670"/>
    </source>
</evidence>
<gene>
    <name evidence="8" type="ORF">FHL15_002904</name>
</gene>
<reference evidence="9" key="1">
    <citation type="submission" date="2019-06" db="EMBL/GenBank/DDBJ databases">
        <title>Draft genome sequence of the griseofulvin-producing fungus Xylaria cubensis strain G536.</title>
        <authorList>
            <person name="Mead M.E."/>
            <person name="Raja H.A."/>
            <person name="Steenwyk J.L."/>
            <person name="Knowles S.L."/>
            <person name="Oberlies N.H."/>
            <person name="Rokas A."/>
        </authorList>
    </citation>
    <scope>NUCLEOTIDE SEQUENCE [LARGE SCALE GENOMIC DNA]</scope>
    <source>
        <strain evidence="9">G536</strain>
    </source>
</reference>
<dbReference type="Proteomes" id="UP000319160">
    <property type="component" value="Unassembled WGS sequence"/>
</dbReference>
<keyword evidence="9" id="KW-1185">Reference proteome</keyword>
<feature type="compositionally biased region" description="Basic and acidic residues" evidence="6">
    <location>
        <begin position="965"/>
        <end position="977"/>
    </location>
</feature>
<dbReference type="GO" id="GO:0005737">
    <property type="term" value="C:cytoplasm"/>
    <property type="evidence" value="ECO:0007669"/>
    <property type="project" value="TreeGrafter"/>
</dbReference>
<dbReference type="InterPro" id="IPR057501">
    <property type="entry name" value="DeUb_enz_PH"/>
</dbReference>
<feature type="region of interest" description="Disordered" evidence="6">
    <location>
        <begin position="738"/>
        <end position="762"/>
    </location>
</feature>
<feature type="domain" description="Ubiquitin-like protease family profile" evidence="7">
    <location>
        <begin position="602"/>
        <end position="923"/>
    </location>
</feature>
<feature type="region of interest" description="Disordered" evidence="6">
    <location>
        <begin position="271"/>
        <end position="315"/>
    </location>
</feature>
<dbReference type="InterPro" id="IPR003653">
    <property type="entry name" value="Peptidase_C48_C"/>
</dbReference>
<dbReference type="GO" id="GO:0070139">
    <property type="term" value="F:SUMO-specific endopeptidase activity"/>
    <property type="evidence" value="ECO:0007669"/>
    <property type="project" value="TreeGrafter"/>
</dbReference>
<dbReference type="PROSITE" id="PS50600">
    <property type="entry name" value="ULP_PROTEASE"/>
    <property type="match status" value="1"/>
</dbReference>
<dbReference type="GO" id="GO:0016926">
    <property type="term" value="P:protein desumoylation"/>
    <property type="evidence" value="ECO:0007669"/>
    <property type="project" value="TreeGrafter"/>
</dbReference>
<dbReference type="SUPFAM" id="SSF54001">
    <property type="entry name" value="Cysteine proteinases"/>
    <property type="match status" value="1"/>
</dbReference>
<dbReference type="Pfam" id="PF25424">
    <property type="entry name" value="PH_35"/>
    <property type="match status" value="1"/>
</dbReference>
<dbReference type="GO" id="GO:0006508">
    <property type="term" value="P:proteolysis"/>
    <property type="evidence" value="ECO:0007669"/>
    <property type="project" value="UniProtKB-KW"/>
</dbReference>
<feature type="compositionally biased region" description="Basic and acidic residues" evidence="6">
    <location>
        <begin position="1220"/>
        <end position="1252"/>
    </location>
</feature>
<proteinExistence type="inferred from homology"/>
<feature type="compositionally biased region" description="Polar residues" evidence="6">
    <location>
        <begin position="285"/>
        <end position="295"/>
    </location>
</feature>